<evidence type="ECO:0000256" key="2">
    <source>
        <dbReference type="ARBA" id="ARBA00022857"/>
    </source>
</evidence>
<sequence>MPASKTIKLNTGAEMPTVGLGTWKSQPGAVEKAVEHAIKFGYKHIDTATAYSNEAEVGQGIKASGAPRESLFITTKLNNIDHRDPQAALDYSLKQLGVGYLDLWLMHWPAPMTKDWKADKEHDWLDTWKAMEEVYKSNPDKVKAIGVSNFSIQYLERLLPEAKVVPAINQVELHPSCPQEELVAYCISKGISVTAYSPLGSDNSPLLKNPVVNKIATAHGVSPANILISLQANRPHVSVLPKSVTPKRVEENFTIVDLSEEEIAELHKIDETHHFRACNPEWAGHGHLGFPDRIGVESA</sequence>
<dbReference type="InterPro" id="IPR020471">
    <property type="entry name" value="AKR"/>
</dbReference>
<dbReference type="InterPro" id="IPR036812">
    <property type="entry name" value="NAD(P)_OxRdtase_dom_sf"/>
</dbReference>
<dbReference type="Gene3D" id="3.20.20.100">
    <property type="entry name" value="NADP-dependent oxidoreductase domain"/>
    <property type="match status" value="1"/>
</dbReference>
<evidence type="ECO:0000256" key="3">
    <source>
        <dbReference type="ARBA" id="ARBA00023002"/>
    </source>
</evidence>
<name>A0A164N1G0_9AGAM</name>
<evidence type="ECO:0000256" key="1">
    <source>
        <dbReference type="ARBA" id="ARBA00007905"/>
    </source>
</evidence>
<evidence type="ECO:0000256" key="4">
    <source>
        <dbReference type="PIRSR" id="PIRSR000097-1"/>
    </source>
</evidence>
<evidence type="ECO:0000313" key="8">
    <source>
        <dbReference type="EMBL" id="KZS87258.1"/>
    </source>
</evidence>
<evidence type="ECO:0000256" key="5">
    <source>
        <dbReference type="PIRSR" id="PIRSR000097-2"/>
    </source>
</evidence>
<organism evidence="8 9">
    <name type="scientific">Sistotremastrum niveocremeum HHB9708</name>
    <dbReference type="NCBI Taxonomy" id="1314777"/>
    <lineage>
        <taxon>Eukaryota</taxon>
        <taxon>Fungi</taxon>
        <taxon>Dikarya</taxon>
        <taxon>Basidiomycota</taxon>
        <taxon>Agaricomycotina</taxon>
        <taxon>Agaricomycetes</taxon>
        <taxon>Sistotremastrales</taxon>
        <taxon>Sistotremastraceae</taxon>
        <taxon>Sertulicium</taxon>
        <taxon>Sertulicium niveocremeum</taxon>
    </lineage>
</organism>
<feature type="site" description="Lowers pKa of active site Tyr" evidence="6">
    <location>
        <position position="76"/>
    </location>
</feature>
<keyword evidence="3" id="KW-0560">Oxidoreductase</keyword>
<dbReference type="GO" id="GO:0016616">
    <property type="term" value="F:oxidoreductase activity, acting on the CH-OH group of donors, NAD or NADP as acceptor"/>
    <property type="evidence" value="ECO:0007669"/>
    <property type="project" value="UniProtKB-ARBA"/>
</dbReference>
<dbReference type="Pfam" id="PF00248">
    <property type="entry name" value="Aldo_ket_red"/>
    <property type="match status" value="1"/>
</dbReference>
<dbReference type="PANTHER" id="PTHR43827:SF3">
    <property type="entry name" value="NADP-DEPENDENT OXIDOREDUCTASE DOMAIN-CONTAINING PROTEIN"/>
    <property type="match status" value="1"/>
</dbReference>
<dbReference type="AlphaFoldDB" id="A0A164N1G0"/>
<dbReference type="SUPFAM" id="SSF51430">
    <property type="entry name" value="NAD(P)-linked oxidoreductase"/>
    <property type="match status" value="1"/>
</dbReference>
<feature type="active site" description="Proton donor" evidence="4">
    <location>
        <position position="51"/>
    </location>
</feature>
<evidence type="ECO:0000313" key="9">
    <source>
        <dbReference type="Proteomes" id="UP000076722"/>
    </source>
</evidence>
<dbReference type="Proteomes" id="UP000076722">
    <property type="component" value="Unassembled WGS sequence"/>
</dbReference>
<keyword evidence="2" id="KW-0521">NADP</keyword>
<dbReference type="InterPro" id="IPR023210">
    <property type="entry name" value="NADP_OxRdtase_dom"/>
</dbReference>
<proteinExistence type="inferred from homology"/>
<feature type="domain" description="NADP-dependent oxidoreductase" evidence="7">
    <location>
        <begin position="18"/>
        <end position="270"/>
    </location>
</feature>
<dbReference type="EMBL" id="KV419453">
    <property type="protein sequence ID" value="KZS87258.1"/>
    <property type="molecule type" value="Genomic_DNA"/>
</dbReference>
<evidence type="ECO:0000256" key="6">
    <source>
        <dbReference type="PIRSR" id="PIRSR000097-3"/>
    </source>
</evidence>
<accession>A0A164N1G0</accession>
<dbReference type="FunFam" id="3.20.20.100:FF:000002">
    <property type="entry name" value="2,5-diketo-D-gluconic acid reductase A"/>
    <property type="match status" value="1"/>
</dbReference>
<gene>
    <name evidence="8" type="ORF">SISNIDRAFT_461077</name>
</gene>
<dbReference type="PRINTS" id="PR00069">
    <property type="entry name" value="ALDKETRDTASE"/>
</dbReference>
<comment type="similarity">
    <text evidence="1">Belongs to the aldo/keto reductase family.</text>
</comment>
<dbReference type="PANTHER" id="PTHR43827">
    <property type="entry name" value="2,5-DIKETO-D-GLUCONIC ACID REDUCTASE"/>
    <property type="match status" value="1"/>
</dbReference>
<dbReference type="PIRSF" id="PIRSF000097">
    <property type="entry name" value="AKR"/>
    <property type="match status" value="1"/>
</dbReference>
<dbReference type="STRING" id="1314777.A0A164N1G0"/>
<keyword evidence="9" id="KW-1185">Reference proteome</keyword>
<feature type="binding site" evidence="5">
    <location>
        <position position="107"/>
    </location>
    <ligand>
        <name>substrate</name>
    </ligand>
</feature>
<dbReference type="OrthoDB" id="416253at2759"/>
<protein>
    <submittedName>
        <fullName evidence="8">Aldo keto reductase</fullName>
    </submittedName>
</protein>
<reference evidence="8 9" key="1">
    <citation type="journal article" date="2016" name="Mol. Biol. Evol.">
        <title>Comparative Genomics of Early-Diverging Mushroom-Forming Fungi Provides Insights into the Origins of Lignocellulose Decay Capabilities.</title>
        <authorList>
            <person name="Nagy L.G."/>
            <person name="Riley R."/>
            <person name="Tritt A."/>
            <person name="Adam C."/>
            <person name="Daum C."/>
            <person name="Floudas D."/>
            <person name="Sun H."/>
            <person name="Yadav J.S."/>
            <person name="Pangilinan J."/>
            <person name="Larsson K.H."/>
            <person name="Matsuura K."/>
            <person name="Barry K."/>
            <person name="Labutti K."/>
            <person name="Kuo R."/>
            <person name="Ohm R.A."/>
            <person name="Bhattacharya S.S."/>
            <person name="Shirouzu T."/>
            <person name="Yoshinaga Y."/>
            <person name="Martin F.M."/>
            <person name="Grigoriev I.V."/>
            <person name="Hibbett D.S."/>
        </authorList>
    </citation>
    <scope>NUCLEOTIDE SEQUENCE [LARGE SCALE GENOMIC DNA]</scope>
    <source>
        <strain evidence="8 9">HHB9708</strain>
    </source>
</reference>
<evidence type="ECO:0000259" key="7">
    <source>
        <dbReference type="Pfam" id="PF00248"/>
    </source>
</evidence>